<dbReference type="GO" id="GO:0016853">
    <property type="term" value="F:isomerase activity"/>
    <property type="evidence" value="ECO:0007669"/>
    <property type="project" value="InterPro"/>
</dbReference>
<feature type="region of interest" description="Disordered" evidence="1">
    <location>
        <begin position="175"/>
        <end position="201"/>
    </location>
</feature>
<sequence>MTFQGHDAIELTRGDASLRVAPQIGGRLLTWRVGEHEVIHWPDPADWTHPAKIRGGNPLLFPFLGRHRVDGKIGAWRDRDGTVYPLPVHGFARDSQFSAETDVAAASVSMTMTDSDATRAVYPFAFRFTAVYQLVDSHSLEVSLITENRGERPLPYYAGHHFYFALPRTLRGETTLDLPPSLRRHQEPDGRLSAPEPGEPQYRLDDPRIHDRFHVIEAVPPAQRIATLHTPSLKRSIVFDLRESPMPWYSITTWTEGDDSDFYCVEPWLGLPDAIHNGTGLRWVAPGQCETATLRLSARFA</sequence>
<gene>
    <name evidence="2" type="primary">lacX</name>
    <name evidence="2" type="ORF">LMG28138_05192</name>
</gene>
<reference evidence="2 3" key="1">
    <citation type="submission" date="2020-04" db="EMBL/GenBank/DDBJ databases">
        <authorList>
            <person name="De Canck E."/>
        </authorList>
    </citation>
    <scope>NUCLEOTIDE SEQUENCE [LARGE SCALE GENOMIC DNA]</scope>
    <source>
        <strain evidence="2 3">LMG 28138</strain>
    </source>
</reference>
<dbReference type="InterPro" id="IPR008183">
    <property type="entry name" value="Aldose_1/G6P_1-epimerase"/>
</dbReference>
<accession>A0A6S7BXU3</accession>
<dbReference type="GO" id="GO:0030246">
    <property type="term" value="F:carbohydrate binding"/>
    <property type="evidence" value="ECO:0007669"/>
    <property type="project" value="InterPro"/>
</dbReference>
<dbReference type="PANTHER" id="PTHR11122:SF13">
    <property type="entry name" value="GLUCOSE-6-PHOSPHATE 1-EPIMERASE"/>
    <property type="match status" value="1"/>
</dbReference>
<dbReference type="Gene3D" id="2.70.98.10">
    <property type="match status" value="1"/>
</dbReference>
<dbReference type="AlphaFoldDB" id="A0A6S7BXU3"/>
<protein>
    <submittedName>
        <fullName evidence="2">Protein LacX, plasmid</fullName>
    </submittedName>
</protein>
<dbReference type="InterPro" id="IPR011013">
    <property type="entry name" value="Gal_mutarotase_sf_dom"/>
</dbReference>
<name>A0A6S7BXU3_9BURK</name>
<dbReference type="InterPro" id="IPR014718">
    <property type="entry name" value="GH-type_carb-bd"/>
</dbReference>
<dbReference type="Pfam" id="PF01263">
    <property type="entry name" value="Aldose_epim"/>
    <property type="match status" value="1"/>
</dbReference>
<dbReference type="EMBL" id="CADIKM010000048">
    <property type="protein sequence ID" value="CAB3802414.1"/>
    <property type="molecule type" value="Genomic_DNA"/>
</dbReference>
<dbReference type="Proteomes" id="UP000494115">
    <property type="component" value="Unassembled WGS sequence"/>
</dbReference>
<evidence type="ECO:0000313" key="3">
    <source>
        <dbReference type="Proteomes" id="UP000494115"/>
    </source>
</evidence>
<keyword evidence="3" id="KW-1185">Reference proteome</keyword>
<evidence type="ECO:0000256" key="1">
    <source>
        <dbReference type="SAM" id="MobiDB-lite"/>
    </source>
</evidence>
<proteinExistence type="predicted"/>
<dbReference type="PANTHER" id="PTHR11122">
    <property type="entry name" value="APOSPORY-ASSOCIATED PROTEIN C-RELATED"/>
    <property type="match status" value="1"/>
</dbReference>
<dbReference type="RefSeq" id="WP_175107775.1">
    <property type="nucleotide sequence ID" value="NZ_CADIKM010000048.1"/>
</dbReference>
<dbReference type="GO" id="GO:0005975">
    <property type="term" value="P:carbohydrate metabolic process"/>
    <property type="evidence" value="ECO:0007669"/>
    <property type="project" value="InterPro"/>
</dbReference>
<organism evidence="2 3">
    <name type="scientific">Pararobbsia alpina</name>
    <dbReference type="NCBI Taxonomy" id="621374"/>
    <lineage>
        <taxon>Bacteria</taxon>
        <taxon>Pseudomonadati</taxon>
        <taxon>Pseudomonadota</taxon>
        <taxon>Betaproteobacteria</taxon>
        <taxon>Burkholderiales</taxon>
        <taxon>Burkholderiaceae</taxon>
        <taxon>Pararobbsia</taxon>
    </lineage>
</organism>
<dbReference type="SUPFAM" id="SSF74650">
    <property type="entry name" value="Galactose mutarotase-like"/>
    <property type="match status" value="1"/>
</dbReference>
<evidence type="ECO:0000313" key="2">
    <source>
        <dbReference type="EMBL" id="CAB3802414.1"/>
    </source>
</evidence>